<comment type="caution">
    <text evidence="1">The sequence shown here is derived from an EMBL/GenBank/DDBJ whole genome shotgun (WGS) entry which is preliminary data.</text>
</comment>
<reference evidence="1" key="1">
    <citation type="submission" date="2022-04" db="EMBL/GenBank/DDBJ databases">
        <title>A functionally conserved STORR gene fusion in Papaver species that diverged 16.8 million years ago.</title>
        <authorList>
            <person name="Catania T."/>
        </authorList>
    </citation>
    <scope>NUCLEOTIDE SEQUENCE</scope>
    <source>
        <strain evidence="1">S-188037</strain>
    </source>
</reference>
<name>A0AAD4S939_9MAGN</name>
<dbReference type="EMBL" id="JAJJMB010012492">
    <property type="protein sequence ID" value="KAI3876536.1"/>
    <property type="molecule type" value="Genomic_DNA"/>
</dbReference>
<gene>
    <name evidence="1" type="ORF">MKW98_015919</name>
</gene>
<protein>
    <submittedName>
        <fullName evidence="1">Uncharacterized protein</fullName>
    </submittedName>
</protein>
<accession>A0AAD4S939</accession>
<dbReference type="AlphaFoldDB" id="A0AAD4S939"/>
<sequence>MPISRGNLRIRFSSLVMRSIYMGWCLGERNPDQTSLRIRGALKLFFPNKSSNPIFASVDFHRNISRQGDEDKRQILGIKL</sequence>
<proteinExistence type="predicted"/>
<evidence type="ECO:0000313" key="1">
    <source>
        <dbReference type="EMBL" id="KAI3876536.1"/>
    </source>
</evidence>
<keyword evidence="2" id="KW-1185">Reference proteome</keyword>
<evidence type="ECO:0000313" key="2">
    <source>
        <dbReference type="Proteomes" id="UP001202328"/>
    </source>
</evidence>
<organism evidence="1 2">
    <name type="scientific">Papaver atlanticum</name>
    <dbReference type="NCBI Taxonomy" id="357466"/>
    <lineage>
        <taxon>Eukaryota</taxon>
        <taxon>Viridiplantae</taxon>
        <taxon>Streptophyta</taxon>
        <taxon>Embryophyta</taxon>
        <taxon>Tracheophyta</taxon>
        <taxon>Spermatophyta</taxon>
        <taxon>Magnoliopsida</taxon>
        <taxon>Ranunculales</taxon>
        <taxon>Papaveraceae</taxon>
        <taxon>Papaveroideae</taxon>
        <taxon>Papaver</taxon>
    </lineage>
</organism>
<dbReference type="Proteomes" id="UP001202328">
    <property type="component" value="Unassembled WGS sequence"/>
</dbReference>